<feature type="transmembrane region" description="Helical" evidence="1">
    <location>
        <begin position="6"/>
        <end position="25"/>
    </location>
</feature>
<dbReference type="Proteomes" id="UP000268014">
    <property type="component" value="Unassembled WGS sequence"/>
</dbReference>
<organism evidence="4">
    <name type="scientific">Haemonchus placei</name>
    <name type="common">Barber's pole worm</name>
    <dbReference type="NCBI Taxonomy" id="6290"/>
    <lineage>
        <taxon>Eukaryota</taxon>
        <taxon>Metazoa</taxon>
        <taxon>Ecdysozoa</taxon>
        <taxon>Nematoda</taxon>
        <taxon>Chromadorea</taxon>
        <taxon>Rhabditida</taxon>
        <taxon>Rhabditina</taxon>
        <taxon>Rhabditomorpha</taxon>
        <taxon>Strongyloidea</taxon>
        <taxon>Trichostrongylidae</taxon>
        <taxon>Haemonchus</taxon>
    </lineage>
</organism>
<protein>
    <submittedName>
        <fullName evidence="4">Col_cuticle_N domain-containing protein</fullName>
    </submittedName>
</protein>
<evidence type="ECO:0000256" key="1">
    <source>
        <dbReference type="SAM" id="Phobius"/>
    </source>
</evidence>
<evidence type="ECO:0000313" key="3">
    <source>
        <dbReference type="Proteomes" id="UP000268014"/>
    </source>
</evidence>
<evidence type="ECO:0000313" key="4">
    <source>
        <dbReference type="WBParaSite" id="HPLM_0000059401-mRNA-1"/>
    </source>
</evidence>
<dbReference type="STRING" id="6290.A0A0N4VTH7"/>
<keyword evidence="1" id="KW-1133">Transmembrane helix</keyword>
<dbReference type="EMBL" id="UZAF01000469">
    <property type="protein sequence ID" value="VDO05829.1"/>
    <property type="molecule type" value="Genomic_DNA"/>
</dbReference>
<dbReference type="OrthoDB" id="6380629at2759"/>
<sequence>MYTKLLYAVLSVTGLICLGAIMSYVRLILEIDQFRDDLLRSSDEYKVLSSRVWGEIVMESGKAARVKRSQPVFADFDCPAGRPGPPGEPGLPGGEPAFDFFFVFTTLLEISLATKPTGRNHAFLPVTDRGILIRSVGGLTF</sequence>
<dbReference type="AlphaFoldDB" id="A0A0N4VTH7"/>
<gene>
    <name evidence="2" type="ORF">HPLM_LOCUS595</name>
</gene>
<evidence type="ECO:0000313" key="2">
    <source>
        <dbReference type="EMBL" id="VDO05829.1"/>
    </source>
</evidence>
<accession>A0A0N4VTH7</accession>
<reference evidence="4" key="1">
    <citation type="submission" date="2017-02" db="UniProtKB">
        <authorList>
            <consortium name="WormBaseParasite"/>
        </authorList>
    </citation>
    <scope>IDENTIFICATION</scope>
</reference>
<proteinExistence type="predicted"/>
<name>A0A0N4VTH7_HAEPC</name>
<dbReference type="WBParaSite" id="HPLM_0000059401-mRNA-1">
    <property type="protein sequence ID" value="HPLM_0000059401-mRNA-1"/>
    <property type="gene ID" value="HPLM_0000059401"/>
</dbReference>
<keyword evidence="3" id="KW-1185">Reference proteome</keyword>
<keyword evidence="1" id="KW-0812">Transmembrane</keyword>
<keyword evidence="1" id="KW-0472">Membrane</keyword>
<reference evidence="2 3" key="2">
    <citation type="submission" date="2018-11" db="EMBL/GenBank/DDBJ databases">
        <authorList>
            <consortium name="Pathogen Informatics"/>
        </authorList>
    </citation>
    <scope>NUCLEOTIDE SEQUENCE [LARGE SCALE GENOMIC DNA]</scope>
    <source>
        <strain evidence="2 3">MHpl1</strain>
    </source>
</reference>